<dbReference type="eggNOG" id="ENOG502Z9FU">
    <property type="taxonomic scope" value="Bacteria"/>
</dbReference>
<reference evidence="1 2" key="1">
    <citation type="submission" date="2008-05" db="EMBL/GenBank/DDBJ databases">
        <title>Complete sequence of chromosome of Geobacter lovleyi SZ.</title>
        <authorList>
            <consortium name="US DOE Joint Genome Institute"/>
            <person name="Lucas S."/>
            <person name="Copeland A."/>
            <person name="Lapidus A."/>
            <person name="Glavina del Rio T."/>
            <person name="Dalin E."/>
            <person name="Tice H."/>
            <person name="Bruce D."/>
            <person name="Goodwin L."/>
            <person name="Pitluck S."/>
            <person name="Chertkov O."/>
            <person name="Meincke L."/>
            <person name="Brettin T."/>
            <person name="Detter J.C."/>
            <person name="Han C."/>
            <person name="Tapia R."/>
            <person name="Kuske C.R."/>
            <person name="Schmutz J."/>
            <person name="Larimer F."/>
            <person name="Land M."/>
            <person name="Hauser L."/>
            <person name="Kyrpides N."/>
            <person name="Mikhailova N."/>
            <person name="Sung Y."/>
            <person name="Fletcher K.E."/>
            <person name="Ritalahti K.M."/>
            <person name="Loeffler F.E."/>
            <person name="Richardson P."/>
        </authorList>
    </citation>
    <scope>NUCLEOTIDE SEQUENCE [LARGE SCALE GENOMIC DNA]</scope>
    <source>
        <strain evidence="2">ATCC BAA-1151 / DSM 17278 / SZ</strain>
    </source>
</reference>
<protein>
    <recommendedName>
        <fullName evidence="3">RiboL-PSP-HEPN domain-containing protein</fullName>
    </recommendedName>
</protein>
<dbReference type="STRING" id="398767.Glov_2432"/>
<dbReference type="KEGG" id="glo:Glov_2432"/>
<name>B3E5Q5_TRIL1</name>
<accession>B3E5Q5</accession>
<dbReference type="HOGENOM" id="CLU_893530_0_0_7"/>
<sequence length="322" mass="37011">MIMGWNDHIDDGNELANLPPEAFNPFDVDGPFDPNDHWLESADEVDQATAVKCWFYARYCDPAHETPYNTREGGYLFIHGGPYDPAVVLPDRFSGIVSDEIIQDIIDDLYSEVGDKWAPIRYAHFDDFDYDERFDLQLHARNEPLDKLKERLEHAQLVLTLQGDENARRLAINLVFGAAIAAFEAFLWETVDYSVENDDDTVRNIVTNIPALKDQPMKLGEIFEKHKNLKEQVKGYLQNLIWHKWDKVVPLLKFGLCIEPPSFKPFDEPILKRHDIVHRSGHDKSGKPISVTTSEITELCQKIEQFAIDINSRLAERRGGDF</sequence>
<organism evidence="1 2">
    <name type="scientific">Trichlorobacter lovleyi (strain ATCC BAA-1151 / DSM 17278 / SZ)</name>
    <name type="common">Geobacter lovleyi</name>
    <dbReference type="NCBI Taxonomy" id="398767"/>
    <lineage>
        <taxon>Bacteria</taxon>
        <taxon>Pseudomonadati</taxon>
        <taxon>Thermodesulfobacteriota</taxon>
        <taxon>Desulfuromonadia</taxon>
        <taxon>Geobacterales</taxon>
        <taxon>Geobacteraceae</taxon>
        <taxon>Trichlorobacter</taxon>
    </lineage>
</organism>
<evidence type="ECO:0000313" key="1">
    <source>
        <dbReference type="EMBL" id="ACD96146.1"/>
    </source>
</evidence>
<proteinExistence type="predicted"/>
<evidence type="ECO:0008006" key="3">
    <source>
        <dbReference type="Google" id="ProtNLM"/>
    </source>
</evidence>
<dbReference type="AlphaFoldDB" id="B3E5Q5"/>
<evidence type="ECO:0000313" key="2">
    <source>
        <dbReference type="Proteomes" id="UP000002420"/>
    </source>
</evidence>
<gene>
    <name evidence="1" type="ordered locus">Glov_2432</name>
</gene>
<dbReference type="Proteomes" id="UP000002420">
    <property type="component" value="Chromosome"/>
</dbReference>
<keyword evidence="2" id="KW-1185">Reference proteome</keyword>
<dbReference type="EMBL" id="CP001089">
    <property type="protein sequence ID" value="ACD96146.1"/>
    <property type="molecule type" value="Genomic_DNA"/>
</dbReference>